<dbReference type="SMART" id="SM00530">
    <property type="entry name" value="HTH_XRE"/>
    <property type="match status" value="1"/>
</dbReference>
<evidence type="ECO:0000313" key="2">
    <source>
        <dbReference type="EMBL" id="UOG77457.1"/>
    </source>
</evidence>
<dbReference type="EMBL" id="CP094671">
    <property type="protein sequence ID" value="UOG77457.1"/>
    <property type="molecule type" value="Genomic_DNA"/>
</dbReference>
<keyword evidence="2" id="KW-0614">Plasmid</keyword>
<dbReference type="SUPFAM" id="SSF47413">
    <property type="entry name" value="lambda repressor-like DNA-binding domains"/>
    <property type="match status" value="1"/>
</dbReference>
<dbReference type="InterPro" id="IPR010982">
    <property type="entry name" value="Lambda_DNA-bd_dom_sf"/>
</dbReference>
<dbReference type="RefSeq" id="WP_243803265.1">
    <property type="nucleotide sequence ID" value="NZ_CP094671.1"/>
</dbReference>
<feature type="domain" description="HTH cro/C1-type" evidence="1">
    <location>
        <begin position="17"/>
        <end position="75"/>
    </location>
</feature>
<protein>
    <submittedName>
        <fullName evidence="2">Helix-turn-helix transcriptional regulator</fullName>
    </submittedName>
</protein>
<name>A0ABY4D5X8_9BACT</name>
<dbReference type="Pfam" id="PF01381">
    <property type="entry name" value="HTH_3"/>
    <property type="match status" value="1"/>
</dbReference>
<reference evidence="2 3" key="1">
    <citation type="submission" date="2022-03" db="EMBL/GenBank/DDBJ databases">
        <title>Hymenobactersp. isolated from the air.</title>
        <authorList>
            <person name="Won M."/>
            <person name="Kwon S.-W."/>
        </authorList>
    </citation>
    <scope>NUCLEOTIDE SEQUENCE [LARGE SCALE GENOMIC DNA]</scope>
    <source>
        <strain evidence="2 3">KACC 21982</strain>
        <plasmid evidence="2 3">unnamed2</plasmid>
    </source>
</reference>
<dbReference type="Gene3D" id="1.10.260.40">
    <property type="entry name" value="lambda repressor-like DNA-binding domains"/>
    <property type="match status" value="1"/>
</dbReference>
<dbReference type="CDD" id="cd00093">
    <property type="entry name" value="HTH_XRE"/>
    <property type="match status" value="1"/>
</dbReference>
<geneLocation type="plasmid" evidence="2 3">
    <name>unnamed2</name>
</geneLocation>
<accession>A0ABY4D5X8</accession>
<sequence length="82" mass="9441">MPVQQQSPFLRELARRLKAVREERHLTLQEVYDATGVHVSRLESGRRNVALLTVAMLCRYYQVGLGVVVTDLEHLLVEEDTH</sequence>
<proteinExistence type="predicted"/>
<evidence type="ECO:0000259" key="1">
    <source>
        <dbReference type="PROSITE" id="PS50943"/>
    </source>
</evidence>
<gene>
    <name evidence="2" type="ORF">MTX78_23635</name>
</gene>
<evidence type="ECO:0000313" key="3">
    <source>
        <dbReference type="Proteomes" id="UP000831113"/>
    </source>
</evidence>
<keyword evidence="3" id="KW-1185">Reference proteome</keyword>
<dbReference type="InterPro" id="IPR001387">
    <property type="entry name" value="Cro/C1-type_HTH"/>
</dbReference>
<dbReference type="Proteomes" id="UP000831113">
    <property type="component" value="Plasmid unnamed2"/>
</dbReference>
<dbReference type="PROSITE" id="PS50943">
    <property type="entry name" value="HTH_CROC1"/>
    <property type="match status" value="1"/>
</dbReference>
<organism evidence="2 3">
    <name type="scientific">Hymenobacter tibetensis</name>
    <dbReference type="NCBI Taxonomy" id="497967"/>
    <lineage>
        <taxon>Bacteria</taxon>
        <taxon>Pseudomonadati</taxon>
        <taxon>Bacteroidota</taxon>
        <taxon>Cytophagia</taxon>
        <taxon>Cytophagales</taxon>
        <taxon>Hymenobacteraceae</taxon>
        <taxon>Hymenobacter</taxon>
    </lineage>
</organism>